<accession>A0A8A4TKF7</accession>
<dbReference type="AlphaFoldDB" id="A0A8A4TKF7"/>
<sequence>MKALSRSMVRVIGDGLRGHESVKVKKGESRGKLGASYGMGYMDGQTILNIDGDLPVLYVSEIRDQKQMLAFEPEIVR</sequence>
<proteinExistence type="predicted"/>
<keyword evidence="2" id="KW-1185">Reference proteome</keyword>
<name>A0A8A4TKF7_SULCO</name>
<protein>
    <submittedName>
        <fullName evidence="1">Uncharacterized protein</fullName>
    </submittedName>
</protein>
<organism evidence="1 2">
    <name type="scientific">Sulfidibacter corallicola</name>
    <dbReference type="NCBI Taxonomy" id="2818388"/>
    <lineage>
        <taxon>Bacteria</taxon>
        <taxon>Pseudomonadati</taxon>
        <taxon>Acidobacteriota</taxon>
        <taxon>Holophagae</taxon>
        <taxon>Acanthopleuribacterales</taxon>
        <taxon>Acanthopleuribacteraceae</taxon>
        <taxon>Sulfidibacter</taxon>
    </lineage>
</organism>
<dbReference type="KEGG" id="scor:J3U87_28885"/>
<dbReference type="Proteomes" id="UP000663929">
    <property type="component" value="Chromosome"/>
</dbReference>
<dbReference type="EMBL" id="CP071793">
    <property type="protein sequence ID" value="QTD49622.1"/>
    <property type="molecule type" value="Genomic_DNA"/>
</dbReference>
<evidence type="ECO:0000313" key="2">
    <source>
        <dbReference type="Proteomes" id="UP000663929"/>
    </source>
</evidence>
<dbReference type="RefSeq" id="WP_237379254.1">
    <property type="nucleotide sequence ID" value="NZ_CP071793.1"/>
</dbReference>
<gene>
    <name evidence="1" type="ORF">J3U87_28885</name>
</gene>
<reference evidence="1" key="1">
    <citation type="submission" date="2021-03" db="EMBL/GenBank/DDBJ databases">
        <title>Acanthopleuribacteraceae sp. M133.</title>
        <authorList>
            <person name="Wang G."/>
        </authorList>
    </citation>
    <scope>NUCLEOTIDE SEQUENCE</scope>
    <source>
        <strain evidence="1">M133</strain>
    </source>
</reference>
<evidence type="ECO:0000313" key="1">
    <source>
        <dbReference type="EMBL" id="QTD49622.1"/>
    </source>
</evidence>